<evidence type="ECO:0000313" key="2">
    <source>
        <dbReference type="EMBL" id="MBB4962004.1"/>
    </source>
</evidence>
<evidence type="ECO:0000256" key="1">
    <source>
        <dbReference type="SAM" id="Phobius"/>
    </source>
</evidence>
<dbReference type="RefSeq" id="WP_221449223.1">
    <property type="nucleotide sequence ID" value="NZ_JACHJW010000001.1"/>
</dbReference>
<feature type="transmembrane region" description="Helical" evidence="1">
    <location>
        <begin position="358"/>
        <end position="380"/>
    </location>
</feature>
<dbReference type="EMBL" id="JACHJW010000001">
    <property type="protein sequence ID" value="MBB4962004.1"/>
    <property type="molecule type" value="Genomic_DNA"/>
</dbReference>
<keyword evidence="1" id="KW-1133">Transmembrane helix</keyword>
<sequence length="545" mass="55962">MSALDTRIAPAVPERTSTGAGRALTRLAVRQIRRGALVVAGLAAGMSALVVATYESTVGDALDAAALAALAENPAIRTLFGPPIALDDPGGFTVWRTGTVLAVLTAVWALMTAIRVTRGEEEAGRWDLLLAGRLSTSMVVVRHLLVLVVTLLAVGLATSAALLATGTAPDGAVLHGTGIALIGVFFTALGGLLAQLSATRALAIGVTAAVLGGSLLVRMVGDGVASLGWLRWLSPFGLIALVRPYSADRVVPLVVLALSAIALLVAVPVVARRRDVRAGWLPDRSRRASRLWLLGSIDAFAVRRLLRPFLGWAAGVSAYYLLIGLLAVSMVDFLRGNPRFAQLAADAGFAGIGSVDGYAAAMFGLLAVPVGVFVASRIAATAADESARRLTPLHAQPVTRLRWLTVETVAAMVAALALTTVAGLATWSGAVGVDAPLGLGAALAGAWNVMPIVLLCLGAAVCALGWLPRAVLLVGSLPAAGGFLWQVLAESTNAPGWLAGLSPFTHLASVPETSVDWRATTGMLVVAVGLTCLGAVGYHRRDLSG</sequence>
<feature type="transmembrane region" description="Helical" evidence="1">
    <location>
        <begin position="201"/>
        <end position="230"/>
    </location>
</feature>
<feature type="transmembrane region" description="Helical" evidence="1">
    <location>
        <begin position="172"/>
        <end position="194"/>
    </location>
</feature>
<keyword evidence="1" id="KW-0812">Transmembrane</keyword>
<feature type="transmembrane region" description="Helical" evidence="1">
    <location>
        <begin position="439"/>
        <end position="463"/>
    </location>
</feature>
<dbReference type="AlphaFoldDB" id="A0A7W7SW31"/>
<keyword evidence="1" id="KW-0472">Membrane</keyword>
<accession>A0A7W7SW31</accession>
<name>A0A7W7SW31_9ACTN</name>
<proteinExistence type="predicted"/>
<gene>
    <name evidence="2" type="ORF">FHR38_005737</name>
</gene>
<organism evidence="2 3">
    <name type="scientific">Micromonospora polyrhachis</name>
    <dbReference type="NCBI Taxonomy" id="1282883"/>
    <lineage>
        <taxon>Bacteria</taxon>
        <taxon>Bacillati</taxon>
        <taxon>Actinomycetota</taxon>
        <taxon>Actinomycetes</taxon>
        <taxon>Micromonosporales</taxon>
        <taxon>Micromonosporaceae</taxon>
        <taxon>Micromonospora</taxon>
    </lineage>
</organism>
<reference evidence="2 3" key="1">
    <citation type="submission" date="2020-08" db="EMBL/GenBank/DDBJ databases">
        <title>Sequencing the genomes of 1000 actinobacteria strains.</title>
        <authorList>
            <person name="Klenk H.-P."/>
        </authorList>
    </citation>
    <scope>NUCLEOTIDE SEQUENCE [LARGE SCALE GENOMIC DNA]</scope>
    <source>
        <strain evidence="2 3">DSM 45886</strain>
    </source>
</reference>
<feature type="transmembrane region" description="Helical" evidence="1">
    <location>
        <begin position="35"/>
        <end position="54"/>
    </location>
</feature>
<keyword evidence="3" id="KW-1185">Reference proteome</keyword>
<protein>
    <submittedName>
        <fullName evidence="2">ABC-2 type transport system permease protein</fullName>
    </submittedName>
</protein>
<feature type="transmembrane region" description="Helical" evidence="1">
    <location>
        <begin position="401"/>
        <end position="427"/>
    </location>
</feature>
<feature type="transmembrane region" description="Helical" evidence="1">
    <location>
        <begin position="250"/>
        <end position="271"/>
    </location>
</feature>
<dbReference type="Proteomes" id="UP000578819">
    <property type="component" value="Unassembled WGS sequence"/>
</dbReference>
<feature type="transmembrane region" description="Helical" evidence="1">
    <location>
        <begin position="309"/>
        <end position="331"/>
    </location>
</feature>
<feature type="transmembrane region" description="Helical" evidence="1">
    <location>
        <begin position="144"/>
        <end position="166"/>
    </location>
</feature>
<feature type="transmembrane region" description="Helical" evidence="1">
    <location>
        <begin position="517"/>
        <end position="538"/>
    </location>
</feature>
<feature type="transmembrane region" description="Helical" evidence="1">
    <location>
        <begin position="94"/>
        <end position="116"/>
    </location>
</feature>
<feature type="transmembrane region" description="Helical" evidence="1">
    <location>
        <begin position="470"/>
        <end position="488"/>
    </location>
</feature>
<comment type="caution">
    <text evidence="2">The sequence shown here is derived from an EMBL/GenBank/DDBJ whole genome shotgun (WGS) entry which is preliminary data.</text>
</comment>
<evidence type="ECO:0000313" key="3">
    <source>
        <dbReference type="Proteomes" id="UP000578819"/>
    </source>
</evidence>